<dbReference type="Proteomes" id="UP000276133">
    <property type="component" value="Unassembled WGS sequence"/>
</dbReference>
<reference evidence="1 2" key="1">
    <citation type="journal article" date="2018" name="Sci. Rep.">
        <title>Genomic signatures of local adaptation to the degree of environmental predictability in rotifers.</title>
        <authorList>
            <person name="Franch-Gras L."/>
            <person name="Hahn C."/>
            <person name="Garcia-Roger E.M."/>
            <person name="Carmona M.J."/>
            <person name="Serra M."/>
            <person name="Gomez A."/>
        </authorList>
    </citation>
    <scope>NUCLEOTIDE SEQUENCE [LARGE SCALE GENOMIC DNA]</scope>
    <source>
        <strain evidence="1">HYR1</strain>
    </source>
</reference>
<organism evidence="1 2">
    <name type="scientific">Brachionus plicatilis</name>
    <name type="common">Marine rotifer</name>
    <name type="synonym">Brachionus muelleri</name>
    <dbReference type="NCBI Taxonomy" id="10195"/>
    <lineage>
        <taxon>Eukaryota</taxon>
        <taxon>Metazoa</taxon>
        <taxon>Spiralia</taxon>
        <taxon>Gnathifera</taxon>
        <taxon>Rotifera</taxon>
        <taxon>Eurotatoria</taxon>
        <taxon>Monogononta</taxon>
        <taxon>Pseudotrocha</taxon>
        <taxon>Ploima</taxon>
        <taxon>Brachionidae</taxon>
        <taxon>Brachionus</taxon>
    </lineage>
</organism>
<accession>A0A3M7SM25</accession>
<dbReference type="AlphaFoldDB" id="A0A3M7SM25"/>
<gene>
    <name evidence="1" type="ORF">BpHYR1_025938</name>
</gene>
<proteinExistence type="predicted"/>
<keyword evidence="2" id="KW-1185">Reference proteome</keyword>
<evidence type="ECO:0000313" key="2">
    <source>
        <dbReference type="Proteomes" id="UP000276133"/>
    </source>
</evidence>
<evidence type="ECO:0000313" key="1">
    <source>
        <dbReference type="EMBL" id="RNA36861.1"/>
    </source>
</evidence>
<protein>
    <submittedName>
        <fullName evidence="1">Uncharacterized protein</fullName>
    </submittedName>
</protein>
<comment type="caution">
    <text evidence="1">The sequence shown here is derived from an EMBL/GenBank/DDBJ whole genome shotgun (WGS) entry which is preliminary data.</text>
</comment>
<name>A0A3M7SM25_BRAPC</name>
<dbReference type="EMBL" id="REGN01001117">
    <property type="protein sequence ID" value="RNA36861.1"/>
    <property type="molecule type" value="Genomic_DNA"/>
</dbReference>
<sequence>MSTRLSALKSPYACGTHWILLNRSLPIGENVSLVEMQKFVRLKMMAKFRPKLDLFILMLFSNANYKYIAICCCVDYKLRLSFAFYII</sequence>